<reference evidence="2" key="1">
    <citation type="submission" date="2021-01" db="EMBL/GenBank/DDBJ databases">
        <authorList>
            <consortium name="Genoscope - CEA"/>
            <person name="William W."/>
        </authorList>
    </citation>
    <scope>NUCLEOTIDE SEQUENCE</scope>
</reference>
<comment type="caution">
    <text evidence="2">The sequence shown here is derived from an EMBL/GenBank/DDBJ whole genome shotgun (WGS) entry which is preliminary data.</text>
</comment>
<feature type="transmembrane region" description="Helical" evidence="1">
    <location>
        <begin position="639"/>
        <end position="664"/>
    </location>
</feature>
<dbReference type="Proteomes" id="UP000692954">
    <property type="component" value="Unassembled WGS sequence"/>
</dbReference>
<evidence type="ECO:0000313" key="2">
    <source>
        <dbReference type="EMBL" id="CAD8125392.1"/>
    </source>
</evidence>
<dbReference type="AlphaFoldDB" id="A0A8S1RDP6"/>
<evidence type="ECO:0008006" key="4">
    <source>
        <dbReference type="Google" id="ProtNLM"/>
    </source>
</evidence>
<keyword evidence="1" id="KW-0812">Transmembrane</keyword>
<keyword evidence="1" id="KW-1133">Transmembrane helix</keyword>
<gene>
    <name evidence="2" type="ORF">PSON_ATCC_30995.1.T1580115</name>
</gene>
<organism evidence="2 3">
    <name type="scientific">Paramecium sonneborni</name>
    <dbReference type="NCBI Taxonomy" id="65129"/>
    <lineage>
        <taxon>Eukaryota</taxon>
        <taxon>Sar</taxon>
        <taxon>Alveolata</taxon>
        <taxon>Ciliophora</taxon>
        <taxon>Intramacronucleata</taxon>
        <taxon>Oligohymenophorea</taxon>
        <taxon>Peniculida</taxon>
        <taxon>Parameciidae</taxon>
        <taxon>Paramecium</taxon>
    </lineage>
</organism>
<feature type="transmembrane region" description="Helical" evidence="1">
    <location>
        <begin position="158"/>
        <end position="177"/>
    </location>
</feature>
<sequence>MDINLIHLDNVRNHVHLNVFHVLKIDIQNTFVISVLQINIINQSEINIKENAQNVLNYVNYVKYDQKQIYIIYNPLLLLKMIIYLILLNVQNLLMIRMFIQIHKIQLLRIVQIILIVIQHCYKSIILKIVKFSMTNGNLILTLIIVTKWELIKLILDSIFLLVIFQAVFQKVFLLIIHQNHKYFPQEKLSFKFSSDIVMNLMTNSHFKIYNFDVLEIYNVTFLRGRNQNFIIKNNNQPVDVNLFNFSIANSNIQNTLSIFQTDIFGNIQLKQVVIVNSTFYNSSFLNFEKFPISGNIQIDNLIIQNCTINQSQLLIFKSTKGTISIINFIFEESQIYNSTIFIFNTNIQIQIPVSFTNFNIKNNTFYNSEFQNSNSSLYQSLINIKLQENTFQYSNIFDFYHNISMSNIMILDNYFQYSILFFTLETQFEFKFSNSLNFFWAKNNRLTSSNIWRIQSSLETSNLILNLFIEDVNSDDLIDYLLKFKCFQLSLNTIQIKNLTNIFIFYIYQSNYINIQNVLLEGIQNQYKVPLSYKCKSIPQLQIKLFKIMGFHSIKIIMIRIQDIFNIDESIIDINSNNQEYNTELNFLQMNDMQFLRNLMILQNQIEFTSLLKINSEKQLNKIYFTRQQIIHLKIMQACYLLIVKLALQKLQIIFLNLIYFLIHPAHLFKLFLKLQISTIIMLRIIIYQT</sequence>
<proteinExistence type="predicted"/>
<keyword evidence="1" id="KW-0472">Membrane</keyword>
<protein>
    <recommendedName>
        <fullName evidence="4">Transmembrane protein</fullName>
    </recommendedName>
</protein>
<evidence type="ECO:0000256" key="1">
    <source>
        <dbReference type="SAM" id="Phobius"/>
    </source>
</evidence>
<keyword evidence="3" id="KW-1185">Reference proteome</keyword>
<accession>A0A8S1RDP6</accession>
<dbReference type="EMBL" id="CAJJDN010000158">
    <property type="protein sequence ID" value="CAD8125392.1"/>
    <property type="molecule type" value="Genomic_DNA"/>
</dbReference>
<feature type="transmembrane region" description="Helical" evidence="1">
    <location>
        <begin position="70"/>
        <end position="88"/>
    </location>
</feature>
<evidence type="ECO:0000313" key="3">
    <source>
        <dbReference type="Proteomes" id="UP000692954"/>
    </source>
</evidence>
<name>A0A8S1RDP6_9CILI</name>